<dbReference type="WBParaSite" id="Csp11.Scaffold535.g3248.t1">
    <property type="protein sequence ID" value="Csp11.Scaffold535.g3248.t1"/>
    <property type="gene ID" value="Csp11.Scaffold535.g3248"/>
</dbReference>
<feature type="chain" id="PRO_5009307242" evidence="1">
    <location>
        <begin position="19"/>
        <end position="186"/>
    </location>
</feature>
<name>A0A1I7T7T2_9PELO</name>
<sequence>MIFILMFYNFVVFSDTQSTDNPLDCDFLADSFEYEDYSGNVQNYTGECCTPQAVANLTNRFGNSWKTLNRKIVVPYAYNYKLCQNYTTTTPIPSTTPLDCGFLSADCCNADAVDYLNKNKVAWRIFPLFASIYETELKEKGLCGKSTTSKLDTSSGKVARSRVPRTLQALESYKLHKKRNDEFVAK</sequence>
<dbReference type="Proteomes" id="UP000095282">
    <property type="component" value="Unplaced"/>
</dbReference>
<protein>
    <submittedName>
        <fullName evidence="3">DUF19 domain-containing protein</fullName>
    </submittedName>
</protein>
<keyword evidence="1" id="KW-0732">Signal</keyword>
<evidence type="ECO:0000256" key="1">
    <source>
        <dbReference type="SAM" id="SignalP"/>
    </source>
</evidence>
<dbReference type="eggNOG" id="ENOG502TJZN">
    <property type="taxonomic scope" value="Eukaryota"/>
</dbReference>
<dbReference type="AlphaFoldDB" id="A0A1I7T7T2"/>
<keyword evidence="2" id="KW-1185">Reference proteome</keyword>
<accession>A0A1I7T7T2</accession>
<feature type="signal peptide" evidence="1">
    <location>
        <begin position="1"/>
        <end position="18"/>
    </location>
</feature>
<evidence type="ECO:0000313" key="2">
    <source>
        <dbReference type="Proteomes" id="UP000095282"/>
    </source>
</evidence>
<reference evidence="3" key="1">
    <citation type="submission" date="2016-11" db="UniProtKB">
        <authorList>
            <consortium name="WormBaseParasite"/>
        </authorList>
    </citation>
    <scope>IDENTIFICATION</scope>
</reference>
<proteinExistence type="predicted"/>
<evidence type="ECO:0000313" key="3">
    <source>
        <dbReference type="WBParaSite" id="Csp11.Scaffold535.g3248.t1"/>
    </source>
</evidence>
<organism evidence="2 3">
    <name type="scientific">Caenorhabditis tropicalis</name>
    <dbReference type="NCBI Taxonomy" id="1561998"/>
    <lineage>
        <taxon>Eukaryota</taxon>
        <taxon>Metazoa</taxon>
        <taxon>Ecdysozoa</taxon>
        <taxon>Nematoda</taxon>
        <taxon>Chromadorea</taxon>
        <taxon>Rhabditida</taxon>
        <taxon>Rhabditina</taxon>
        <taxon>Rhabditomorpha</taxon>
        <taxon>Rhabditoidea</taxon>
        <taxon>Rhabditidae</taxon>
        <taxon>Peloderinae</taxon>
        <taxon>Caenorhabditis</taxon>
    </lineage>
</organism>